<keyword evidence="2" id="KW-1185">Reference proteome</keyword>
<organism evidence="1 2">
    <name type="scientific">Rippkaea orientalis (strain PCC 8801 / RF-1)</name>
    <name type="common">Cyanothece sp. (strain PCC 8801)</name>
    <dbReference type="NCBI Taxonomy" id="41431"/>
    <lineage>
        <taxon>Bacteria</taxon>
        <taxon>Bacillati</taxon>
        <taxon>Cyanobacteriota</taxon>
        <taxon>Cyanophyceae</taxon>
        <taxon>Oscillatoriophycideae</taxon>
        <taxon>Chroococcales</taxon>
        <taxon>Aphanothecaceae</taxon>
        <taxon>Rippkaea</taxon>
        <taxon>Rippkaea orientalis</taxon>
    </lineage>
</organism>
<dbReference type="Proteomes" id="UP000008204">
    <property type="component" value="Chromosome"/>
</dbReference>
<dbReference type="EMBL" id="CP001287">
    <property type="protein sequence ID" value="ACK65261.1"/>
    <property type="molecule type" value="Genomic_DNA"/>
</dbReference>
<proteinExistence type="predicted"/>
<dbReference type="InterPro" id="IPR009045">
    <property type="entry name" value="Zn_M74/Hedgehog-like"/>
</dbReference>
<gene>
    <name evidence="1" type="ordered locus">PCC8801_1194</name>
</gene>
<accession>B7K2C5</accession>
<evidence type="ECO:0008006" key="3">
    <source>
        <dbReference type="Google" id="ProtNLM"/>
    </source>
</evidence>
<dbReference type="AlphaFoldDB" id="B7K2C5"/>
<reference evidence="2" key="1">
    <citation type="journal article" date="2011" name="MBio">
        <title>Novel metabolic attributes of the genus Cyanothece, comprising a group of unicellular nitrogen-fixing Cyanobacteria.</title>
        <authorList>
            <person name="Bandyopadhyay A."/>
            <person name="Elvitigala T."/>
            <person name="Welsh E."/>
            <person name="Stockel J."/>
            <person name="Liberton M."/>
            <person name="Min H."/>
            <person name="Sherman L.A."/>
            <person name="Pakrasi H.B."/>
        </authorList>
    </citation>
    <scope>NUCLEOTIDE SEQUENCE [LARGE SCALE GENOMIC DNA]</scope>
    <source>
        <strain evidence="2">PCC 8801</strain>
    </source>
</reference>
<evidence type="ECO:0000313" key="1">
    <source>
        <dbReference type="EMBL" id="ACK65261.1"/>
    </source>
</evidence>
<name>B7K2C5_RIPO1</name>
<protein>
    <recommendedName>
        <fullName evidence="3">Peptidase M15A C-terminal domain-containing protein</fullName>
    </recommendedName>
</protein>
<dbReference type="KEGG" id="cyp:PCC8801_1194"/>
<dbReference type="eggNOG" id="ENOG502ZBTE">
    <property type="taxonomic scope" value="Bacteria"/>
</dbReference>
<sequence length="194" mass="22684">METITIGKYLTLADFCTCTNTYNKYPDKIDPWPKNPQTIQAIQALNQKILDPIIDHFGQDKFKLTYGFCSPDLKRYLNQKDPLTGIKNGRIDPTRDQHMGYEINRQGNYYCNRLGAACDFIILDWESDHLVQWILTQKLPFDSLYFYGKTRPIHISYGCQHKRDIWTFTPTGQPTQKGLTDWLELAKKIEKNEP</sequence>
<dbReference type="HOGENOM" id="CLU_120019_0_0_3"/>
<dbReference type="SUPFAM" id="SSF55166">
    <property type="entry name" value="Hedgehog/DD-peptidase"/>
    <property type="match status" value="1"/>
</dbReference>
<evidence type="ECO:0000313" key="2">
    <source>
        <dbReference type="Proteomes" id="UP000008204"/>
    </source>
</evidence>
<dbReference type="STRING" id="41431.PCC8801_1194"/>